<keyword evidence="3" id="KW-1185">Reference proteome</keyword>
<proteinExistence type="predicted"/>
<comment type="caution">
    <text evidence="2">The sequence shown here is derived from an EMBL/GenBank/DDBJ whole genome shotgun (WGS) entry which is preliminary data.</text>
</comment>
<evidence type="ECO:0000313" key="3">
    <source>
        <dbReference type="Proteomes" id="UP000326671"/>
    </source>
</evidence>
<dbReference type="AlphaFoldDB" id="A0A5J5HXX6"/>
<organism evidence="2 3">
    <name type="scientific">Niallia endozanthoxylica</name>
    <dbReference type="NCBI Taxonomy" id="2036016"/>
    <lineage>
        <taxon>Bacteria</taxon>
        <taxon>Bacillati</taxon>
        <taxon>Bacillota</taxon>
        <taxon>Bacilli</taxon>
        <taxon>Bacillales</taxon>
        <taxon>Bacillaceae</taxon>
        <taxon>Niallia</taxon>
    </lineage>
</organism>
<dbReference type="EMBL" id="VYKL01000015">
    <property type="protein sequence ID" value="KAA9025944.1"/>
    <property type="molecule type" value="Genomic_DNA"/>
</dbReference>
<dbReference type="Proteomes" id="UP000326671">
    <property type="component" value="Unassembled WGS sequence"/>
</dbReference>
<dbReference type="PANTHER" id="PTHR33823:SF4">
    <property type="entry name" value="GENERAL STRESS PROTEIN 16O"/>
    <property type="match status" value="1"/>
</dbReference>
<name>A0A5J5HXX6_9BACI</name>
<accession>A0A5J5HXX6</accession>
<evidence type="ECO:0000256" key="1">
    <source>
        <dbReference type="PROSITE-ProRule" id="PRU00510"/>
    </source>
</evidence>
<dbReference type="RefSeq" id="WP_150439595.1">
    <property type="nucleotide sequence ID" value="NZ_VYKL01000015.1"/>
</dbReference>
<sequence length="92" mass="10524">MDLNTNEIYSDLRKTKNELLKRISNENCSSLVRPYIEEELTDIETAIKKIENGTFGTCELSGELMPMELLQIIPTLKTIDDCKTVSYVISQH</sequence>
<gene>
    <name evidence="2" type="ORF">F4V44_08670</name>
</gene>
<feature type="zinc finger region" description="dksA C4-type" evidence="1">
    <location>
        <begin position="58"/>
        <end position="82"/>
    </location>
</feature>
<dbReference type="PANTHER" id="PTHR33823">
    <property type="entry name" value="RNA POLYMERASE-BINDING TRANSCRIPTION FACTOR DKSA-RELATED"/>
    <property type="match status" value="1"/>
</dbReference>
<dbReference type="OrthoDB" id="2875147at2"/>
<reference evidence="2 3" key="1">
    <citation type="submission" date="2019-09" db="EMBL/GenBank/DDBJ databases">
        <title>Whole genome sequences of isolates from the Mars Exploration Rovers.</title>
        <authorList>
            <person name="Seuylemezian A."/>
            <person name="Vaishampayan P."/>
        </authorList>
    </citation>
    <scope>NUCLEOTIDE SEQUENCE [LARGE SCALE GENOMIC DNA]</scope>
    <source>
        <strain evidence="2 3">MER_TA_151</strain>
    </source>
</reference>
<dbReference type="Gene3D" id="1.20.120.910">
    <property type="entry name" value="DksA, coiled-coil domain"/>
    <property type="match status" value="1"/>
</dbReference>
<protein>
    <submittedName>
        <fullName evidence="2">Uncharacterized protein</fullName>
    </submittedName>
</protein>
<dbReference type="PROSITE" id="PS51128">
    <property type="entry name" value="ZF_DKSA_2"/>
    <property type="match status" value="1"/>
</dbReference>
<evidence type="ECO:0000313" key="2">
    <source>
        <dbReference type="EMBL" id="KAA9025944.1"/>
    </source>
</evidence>